<protein>
    <submittedName>
        <fullName evidence="3">Type II toxin-antitoxin system RelE/ParE family toxin</fullName>
    </submittedName>
</protein>
<proteinExistence type="inferred from homology"/>
<reference evidence="5 6" key="1">
    <citation type="submission" date="2018-02" db="EMBL/GenBank/DDBJ databases">
        <title>Comparative genomes isolates from brazilian mangrove.</title>
        <authorList>
            <person name="Araujo J.E."/>
            <person name="Taketani R.G."/>
            <person name="Silva M.C.P."/>
            <person name="Loureco M.V."/>
            <person name="Andreote F.D."/>
        </authorList>
    </citation>
    <scope>NUCLEOTIDE SEQUENCE [LARGE SCALE GENOMIC DNA]</scope>
    <source>
        <strain evidence="3 6">NAP PRIS-MGV</strain>
        <strain evidence="4 5">Nap-Phe MGV</strain>
    </source>
</reference>
<evidence type="ECO:0000313" key="6">
    <source>
        <dbReference type="Proteomes" id="UP000239388"/>
    </source>
</evidence>
<dbReference type="PANTHER" id="PTHR33755:SF6">
    <property type="entry name" value="PLASMID STABILIZATION SYSTEM PROTEIN"/>
    <property type="match status" value="1"/>
</dbReference>
<dbReference type="EMBL" id="PUHZ01000005">
    <property type="protein sequence ID" value="PQO47520.1"/>
    <property type="molecule type" value="Genomic_DNA"/>
</dbReference>
<evidence type="ECO:0000313" key="4">
    <source>
        <dbReference type="EMBL" id="PQO47520.1"/>
    </source>
</evidence>
<dbReference type="OrthoDB" id="287917at2"/>
<sequence>MVIAPAARQDLSDAFDYIAADKPLAAAKWVEAIERKCRLVAAMPDSGQRRPEFGEQIRSSLFGRYVIFYRPIADGAEIVRIIAGERDIRTL</sequence>
<name>A0A2S8FWJ9_9BACT</name>
<dbReference type="AlphaFoldDB" id="A0A2S8FWJ9"/>
<dbReference type="InterPro" id="IPR035093">
    <property type="entry name" value="RelE/ParE_toxin_dom_sf"/>
</dbReference>
<evidence type="ECO:0000256" key="1">
    <source>
        <dbReference type="ARBA" id="ARBA00006226"/>
    </source>
</evidence>
<dbReference type="Gene3D" id="3.30.2310.20">
    <property type="entry name" value="RelE-like"/>
    <property type="match status" value="1"/>
</dbReference>
<dbReference type="InterPro" id="IPR007712">
    <property type="entry name" value="RelE/ParE_toxin"/>
</dbReference>
<dbReference type="InterPro" id="IPR051803">
    <property type="entry name" value="TA_system_RelE-like_toxin"/>
</dbReference>
<comment type="caution">
    <text evidence="3">The sequence shown here is derived from an EMBL/GenBank/DDBJ whole genome shotgun (WGS) entry which is preliminary data.</text>
</comment>
<comment type="similarity">
    <text evidence="1">Belongs to the RelE toxin family.</text>
</comment>
<organism evidence="3 6">
    <name type="scientific">Blastopirellula marina</name>
    <dbReference type="NCBI Taxonomy" id="124"/>
    <lineage>
        <taxon>Bacteria</taxon>
        <taxon>Pseudomonadati</taxon>
        <taxon>Planctomycetota</taxon>
        <taxon>Planctomycetia</taxon>
        <taxon>Pirellulales</taxon>
        <taxon>Pirellulaceae</taxon>
        <taxon>Blastopirellula</taxon>
    </lineage>
</organism>
<dbReference type="PANTHER" id="PTHR33755">
    <property type="entry name" value="TOXIN PARE1-RELATED"/>
    <property type="match status" value="1"/>
</dbReference>
<accession>A0A2S8FWJ9</accession>
<dbReference type="Proteomes" id="UP000239388">
    <property type="component" value="Unassembled WGS sequence"/>
</dbReference>
<gene>
    <name evidence="4" type="ORF">C5Y93_04640</name>
    <name evidence="3" type="ORF">C5Y98_12165</name>
</gene>
<keyword evidence="2" id="KW-1277">Toxin-antitoxin system</keyword>
<evidence type="ECO:0000256" key="2">
    <source>
        <dbReference type="ARBA" id="ARBA00022649"/>
    </source>
</evidence>
<dbReference type="Pfam" id="PF05016">
    <property type="entry name" value="ParE_toxin"/>
    <property type="match status" value="1"/>
</dbReference>
<dbReference type="Proteomes" id="UP000237819">
    <property type="component" value="Unassembled WGS sequence"/>
</dbReference>
<evidence type="ECO:0000313" key="5">
    <source>
        <dbReference type="Proteomes" id="UP000237819"/>
    </source>
</evidence>
<evidence type="ECO:0000313" key="3">
    <source>
        <dbReference type="EMBL" id="PQO36555.1"/>
    </source>
</evidence>
<dbReference type="EMBL" id="PUIB01000013">
    <property type="protein sequence ID" value="PQO36555.1"/>
    <property type="molecule type" value="Genomic_DNA"/>
</dbReference>